<keyword evidence="12" id="KW-1185">Reference proteome</keyword>
<dbReference type="SUPFAM" id="SSF82171">
    <property type="entry name" value="DPP6 N-terminal domain-like"/>
    <property type="match status" value="1"/>
</dbReference>
<accession>A0AB39ZNZ6</accession>
<reference evidence="13" key="1">
    <citation type="submission" date="2025-08" db="UniProtKB">
        <authorList>
            <consortium name="RefSeq"/>
        </authorList>
    </citation>
    <scope>IDENTIFICATION</scope>
</reference>
<evidence type="ECO:0000256" key="8">
    <source>
        <dbReference type="ARBA" id="ARBA00022917"/>
    </source>
</evidence>
<feature type="compositionally biased region" description="Basic and acidic residues" evidence="10">
    <location>
        <begin position="441"/>
        <end position="450"/>
    </location>
</feature>
<keyword evidence="6" id="KW-0677">Repeat</keyword>
<feature type="compositionally biased region" description="Polar residues" evidence="10">
    <location>
        <begin position="559"/>
        <end position="569"/>
    </location>
</feature>
<evidence type="ECO:0000256" key="6">
    <source>
        <dbReference type="ARBA" id="ARBA00022737"/>
    </source>
</evidence>
<dbReference type="InterPro" id="IPR011042">
    <property type="entry name" value="6-blade_b-propeller_TolB-like"/>
</dbReference>
<feature type="compositionally biased region" description="Basic residues" evidence="10">
    <location>
        <begin position="500"/>
        <end position="510"/>
    </location>
</feature>
<dbReference type="PANTHER" id="PTHR13227">
    <property type="entry name" value="EUKARYOTIC TRANSLATION INITIATION FACTOR 2A"/>
    <property type="match status" value="1"/>
</dbReference>
<dbReference type="Proteomes" id="UP001652628">
    <property type="component" value="Chromosome 3"/>
</dbReference>
<organism evidence="12 13">
    <name type="scientific">Drosophila suzukii</name>
    <name type="common">Spotted-wing drosophila fruit fly</name>
    <dbReference type="NCBI Taxonomy" id="28584"/>
    <lineage>
        <taxon>Eukaryota</taxon>
        <taxon>Metazoa</taxon>
        <taxon>Ecdysozoa</taxon>
        <taxon>Arthropoda</taxon>
        <taxon>Hexapoda</taxon>
        <taxon>Insecta</taxon>
        <taxon>Pterygota</taxon>
        <taxon>Neoptera</taxon>
        <taxon>Endopterygota</taxon>
        <taxon>Diptera</taxon>
        <taxon>Brachycera</taxon>
        <taxon>Muscomorpha</taxon>
        <taxon>Ephydroidea</taxon>
        <taxon>Drosophilidae</taxon>
        <taxon>Drosophila</taxon>
        <taxon>Sophophora</taxon>
    </lineage>
</organism>
<dbReference type="Gene3D" id="2.130.10.10">
    <property type="entry name" value="YVTN repeat-like/Quinoprotein amine dehydrogenase"/>
    <property type="match status" value="1"/>
</dbReference>
<keyword evidence="4 9" id="KW-0396">Initiation factor</keyword>
<keyword evidence="7 9" id="KW-0810">Translation regulation</keyword>
<protein>
    <recommendedName>
        <fullName evidence="3 9">Eukaryotic translation initiation factor 2A</fullName>
        <shortName evidence="9">eIF-2A</shortName>
    </recommendedName>
</protein>
<comment type="similarity">
    <text evidence="2 9">Belongs to the WD repeat EIF2A family.</text>
</comment>
<evidence type="ECO:0000259" key="11">
    <source>
        <dbReference type="Pfam" id="PF08662"/>
    </source>
</evidence>
<evidence type="ECO:0000256" key="4">
    <source>
        <dbReference type="ARBA" id="ARBA00022540"/>
    </source>
</evidence>
<dbReference type="GO" id="GO:0022627">
    <property type="term" value="C:cytosolic small ribosomal subunit"/>
    <property type="evidence" value="ECO:0007669"/>
    <property type="project" value="TreeGrafter"/>
</dbReference>
<evidence type="ECO:0000256" key="7">
    <source>
        <dbReference type="ARBA" id="ARBA00022845"/>
    </source>
</evidence>
<evidence type="ECO:0000313" key="12">
    <source>
        <dbReference type="Proteomes" id="UP001652628"/>
    </source>
</evidence>
<evidence type="ECO:0000256" key="2">
    <source>
        <dbReference type="ARBA" id="ARBA00009573"/>
    </source>
</evidence>
<keyword evidence="5" id="KW-0853">WD repeat</keyword>
<dbReference type="InterPro" id="IPR013979">
    <property type="entry name" value="TIF_beta_prop-like"/>
</dbReference>
<name>A0AB39ZNZ6_DROSZ</name>
<dbReference type="PANTHER" id="PTHR13227:SF0">
    <property type="entry name" value="EUKARYOTIC TRANSLATION INITIATION FACTOR 2A"/>
    <property type="match status" value="1"/>
</dbReference>
<dbReference type="GO" id="GO:0043022">
    <property type="term" value="F:ribosome binding"/>
    <property type="evidence" value="ECO:0007669"/>
    <property type="project" value="UniProtKB-UniRule"/>
</dbReference>
<dbReference type="GO" id="GO:0003729">
    <property type="term" value="F:mRNA binding"/>
    <property type="evidence" value="ECO:0007669"/>
    <property type="project" value="TreeGrafter"/>
</dbReference>
<feature type="compositionally biased region" description="Low complexity" evidence="10">
    <location>
        <begin position="486"/>
        <end position="495"/>
    </location>
</feature>
<dbReference type="InterPro" id="IPR015943">
    <property type="entry name" value="WD40/YVTN_repeat-like_dom_sf"/>
</dbReference>
<dbReference type="GO" id="GO:0006417">
    <property type="term" value="P:regulation of translation"/>
    <property type="evidence" value="ECO:0007669"/>
    <property type="project" value="UniProtKB-KW"/>
</dbReference>
<dbReference type="GeneID" id="108017624"/>
<feature type="domain" description="Translation initiation factor beta propellor-like" evidence="11">
    <location>
        <begin position="232"/>
        <end position="423"/>
    </location>
</feature>
<evidence type="ECO:0000256" key="9">
    <source>
        <dbReference type="PIRNR" id="PIRNR017222"/>
    </source>
</evidence>
<evidence type="ECO:0000256" key="1">
    <source>
        <dbReference type="ARBA" id="ARBA00003993"/>
    </source>
</evidence>
<dbReference type="GO" id="GO:0000049">
    <property type="term" value="F:tRNA binding"/>
    <property type="evidence" value="ECO:0007669"/>
    <property type="project" value="UniProtKB-UniRule"/>
</dbReference>
<proteinExistence type="inferred from homology"/>
<feature type="region of interest" description="Disordered" evidence="10">
    <location>
        <begin position="441"/>
        <end position="588"/>
    </location>
</feature>
<evidence type="ECO:0000256" key="10">
    <source>
        <dbReference type="SAM" id="MobiDB-lite"/>
    </source>
</evidence>
<gene>
    <name evidence="13" type="primary">eIF2A</name>
</gene>
<dbReference type="PIRSF" id="PIRSF017222">
    <property type="entry name" value="eIF2A"/>
    <property type="match status" value="1"/>
</dbReference>
<comment type="function">
    <text evidence="1 9">Functions in the early steps of protein synthesis of a small number of specific mRNAs. Acts by directing the binding of methionyl-tRNAi to 40S ribosomal subunits. In contrast to the eIF-2 complex, it binds methionyl-tRNAi to 40S subunits in a codon-dependent manner, whereas the eIF-2 complex binds methionyl-tRNAi to 40S subunits in a GTP-dependent manner.</text>
</comment>
<feature type="compositionally biased region" description="Low complexity" evidence="10">
    <location>
        <begin position="570"/>
        <end position="581"/>
    </location>
</feature>
<dbReference type="RefSeq" id="XP_016940211.4">
    <property type="nucleotide sequence ID" value="XM_017084722.4"/>
</dbReference>
<dbReference type="GO" id="GO:0003743">
    <property type="term" value="F:translation initiation factor activity"/>
    <property type="evidence" value="ECO:0007669"/>
    <property type="project" value="UniProtKB-UniRule"/>
</dbReference>
<evidence type="ECO:0000313" key="13">
    <source>
        <dbReference type="RefSeq" id="XP_016940211.4"/>
    </source>
</evidence>
<evidence type="ECO:0000256" key="5">
    <source>
        <dbReference type="ARBA" id="ARBA00022574"/>
    </source>
</evidence>
<dbReference type="Gene3D" id="2.120.10.30">
    <property type="entry name" value="TolB, C-terminal domain"/>
    <property type="match status" value="1"/>
</dbReference>
<dbReference type="Pfam" id="PF08662">
    <property type="entry name" value="eIF2A"/>
    <property type="match status" value="1"/>
</dbReference>
<keyword evidence="8 9" id="KW-0648">Protein biosynthesis</keyword>
<dbReference type="AlphaFoldDB" id="A0AB39ZNZ6"/>
<dbReference type="InterPro" id="IPR011387">
    <property type="entry name" value="TIF2A"/>
</dbReference>
<evidence type="ECO:0000256" key="3">
    <source>
        <dbReference type="ARBA" id="ARBA00013819"/>
    </source>
</evidence>
<sequence length="637" mass="69859">MAAAADLVVPTLAIRSSVGVELWSTAGPKQPYEHKPHLPREETKSSRSICFSSDGRYFAFSNGQEVKVLQVSQDSAASWPVKCVLPRPKAFYLQFSPRGSYLCTWEHYAITKDRPEGSPNLLVYEVATGAEVFAIVQKNQTDWQPSWSADESIFALVVGGEALFYDLGEGADKGFASTSRKIGGSRGGMLSLGPGNCPPFLAFYTPGAKGAPSMCKLYKYPALGQNQTVACKSFFQADRVEMLWNKRGSGLLLLTSTEVDKSGASYYGNQAVHFMATKGDTCSVPLSKEGPVHCVKWSPKATEFVVVYGFMPSKAALYNLKCDVVFDFGEGPRNCAYFNPFGNLIVLAGFGNLPGAVEVWDVSKREKLANLKCADTTVFEWHPNGEWFITATTAPRLRISNGFKVYHYSGALLHETMWPQGQELLGIEWQQFADKTFSEPKITKAKHEGIKSSQPEASKKAYTPPHLRLLKEGKNPEKYLPQPSIPGLAPAAAAGGANGNKRHNKNKQRSARKDVNVNGGDAESVPAEVAEPGDLGARQSSVSVPKVEQRQQPTPRPKYQQNNAVDQSENPQGQGQANGQNISEKDRKIRSVAKKLSDIKKLKVRRSQGENLELNQLNKIKMEALYLDELKALKLSA</sequence>